<keyword evidence="2" id="KW-1185">Reference proteome</keyword>
<reference evidence="1 2" key="1">
    <citation type="submission" date="2024-01" db="EMBL/GenBank/DDBJ databases">
        <title>novel species in genus Adlercreutzia.</title>
        <authorList>
            <person name="Liu X."/>
        </authorList>
    </citation>
    <scope>NUCLEOTIDE SEQUENCE [LARGE SCALE GENOMIC DNA]</scope>
    <source>
        <strain evidence="1 2">R22</strain>
    </source>
</reference>
<comment type="caution">
    <text evidence="1">The sequence shown here is derived from an EMBL/GenBank/DDBJ whole genome shotgun (WGS) entry which is preliminary data.</text>
</comment>
<proteinExistence type="predicted"/>
<dbReference type="PROSITE" id="PS51257">
    <property type="entry name" value="PROKAR_LIPOPROTEIN"/>
    <property type="match status" value="1"/>
</dbReference>
<evidence type="ECO:0000313" key="2">
    <source>
        <dbReference type="Proteomes" id="UP001343724"/>
    </source>
</evidence>
<sequence>MGLLGKRVAFGALAAVLALGLCACKGGSDQNGAPAEAPAASSEDKAAQFADFQELMSSQADNYTYDYRETYTLDNGSWTEESVSSLTVACDDAGDVSYQHVTYLPEDSVLAGLEQYFVGEKVIEVNGEIVTDVSIEYADDLVEMDMAEFCPAGKVEYSAETLSDVAQSDDGVTYSFAFAGPEQVPDDMGMVSDVESAQVSVRFNGEGVLVQQTFDASGTANGIDEAFSVTTSGTIDFSKWGETDVPEAPEPSSVMTSTDLAATQKAAAESVAALPDNLTCVTESEVVVNGESQALVHAEVLRNGRDAVLYVETDGNEDEALLTFFQGDENMVFQGDQFVSKGEGGLPEDSTGTEQALALIDYADTGYTYDGYGLTEYAFIVDGSALPADMSFDGVESVDSITLEYWVNPDGSLYEVYMAVNGVTPDAQGGEPVVMSVTASYSDLGTTEVPSMPEA</sequence>
<evidence type="ECO:0000313" key="1">
    <source>
        <dbReference type="EMBL" id="MEC4295228.1"/>
    </source>
</evidence>
<name>A0ABU6IZT9_9ACTN</name>
<dbReference type="EMBL" id="JAYMFH010000010">
    <property type="protein sequence ID" value="MEC4295228.1"/>
    <property type="molecule type" value="Genomic_DNA"/>
</dbReference>
<evidence type="ECO:0008006" key="3">
    <source>
        <dbReference type="Google" id="ProtNLM"/>
    </source>
</evidence>
<accession>A0ABU6IZT9</accession>
<protein>
    <recommendedName>
        <fullName evidence="3">Lipoprotein</fullName>
    </recommendedName>
</protein>
<gene>
    <name evidence="1" type="ORF">VJ920_07885</name>
</gene>
<organism evidence="1 2">
    <name type="scientific">Adlercreutzia shanghongiae</name>
    <dbReference type="NCBI Taxonomy" id="3111773"/>
    <lineage>
        <taxon>Bacteria</taxon>
        <taxon>Bacillati</taxon>
        <taxon>Actinomycetota</taxon>
        <taxon>Coriobacteriia</taxon>
        <taxon>Eggerthellales</taxon>
        <taxon>Eggerthellaceae</taxon>
        <taxon>Adlercreutzia</taxon>
    </lineage>
</organism>
<dbReference type="Proteomes" id="UP001343724">
    <property type="component" value="Unassembled WGS sequence"/>
</dbReference>